<keyword evidence="9" id="KW-0142">cGMP-binding</keyword>
<feature type="domain" description="AGC-kinase C-terminal" evidence="16">
    <location>
        <begin position="823"/>
        <end position="880"/>
    </location>
</feature>
<evidence type="ECO:0000256" key="2">
    <source>
        <dbReference type="ARBA" id="ARBA00012428"/>
    </source>
</evidence>
<dbReference type="PRINTS" id="PR00103">
    <property type="entry name" value="CAMPKINASE"/>
</dbReference>
<keyword evidence="8 12" id="KW-0067">ATP-binding</keyword>
<dbReference type="Pfam" id="PF00069">
    <property type="entry name" value="Pkinase"/>
    <property type="match status" value="1"/>
</dbReference>
<dbReference type="SUPFAM" id="SSF56112">
    <property type="entry name" value="Protein kinase-like (PK-like)"/>
    <property type="match status" value="1"/>
</dbReference>
<dbReference type="PROSITE" id="PS50042">
    <property type="entry name" value="CNMP_BINDING_3"/>
    <property type="match status" value="3"/>
</dbReference>
<evidence type="ECO:0000256" key="5">
    <source>
        <dbReference type="ARBA" id="ARBA00022679"/>
    </source>
</evidence>
<evidence type="ECO:0000259" key="15">
    <source>
        <dbReference type="PROSITE" id="PS50042"/>
    </source>
</evidence>
<dbReference type="FunFam" id="1.10.510.10:FF:000571">
    <property type="entry name" value="Maternal embryonic leucine zipper kinase"/>
    <property type="match status" value="1"/>
</dbReference>
<dbReference type="EC" id="2.7.11.12" evidence="2"/>
<feature type="binding site" evidence="12">
    <location>
        <position position="592"/>
    </location>
    <ligand>
        <name>ATP</name>
        <dbReference type="ChEBI" id="CHEBI:30616"/>
    </ligand>
</feature>
<feature type="compositionally biased region" description="Basic residues" evidence="13">
    <location>
        <begin position="69"/>
        <end position="79"/>
    </location>
</feature>
<name>A0A7R9W2R0_9STRA</name>
<protein>
    <recommendedName>
        <fullName evidence="2">cGMP-dependent protein kinase</fullName>
        <ecNumber evidence="2">2.7.11.12</ecNumber>
    </recommendedName>
</protein>
<evidence type="ECO:0000256" key="3">
    <source>
        <dbReference type="ARBA" id="ARBA00022527"/>
    </source>
</evidence>
<feature type="compositionally biased region" description="Low complexity" evidence="13">
    <location>
        <begin position="46"/>
        <end position="58"/>
    </location>
</feature>
<evidence type="ECO:0000256" key="7">
    <source>
        <dbReference type="ARBA" id="ARBA00022777"/>
    </source>
</evidence>
<evidence type="ECO:0000259" key="16">
    <source>
        <dbReference type="PROSITE" id="PS51285"/>
    </source>
</evidence>
<dbReference type="InterPro" id="IPR000719">
    <property type="entry name" value="Prot_kinase_dom"/>
</dbReference>
<gene>
    <name evidence="17" type="ORF">TDUB1175_LOCUS10913</name>
</gene>
<evidence type="ECO:0000256" key="13">
    <source>
        <dbReference type="SAM" id="MobiDB-lite"/>
    </source>
</evidence>
<keyword evidence="6 12" id="KW-0547">Nucleotide-binding</keyword>
<dbReference type="InterPro" id="IPR011009">
    <property type="entry name" value="Kinase-like_dom_sf"/>
</dbReference>
<dbReference type="InterPro" id="IPR018488">
    <property type="entry name" value="cNMP-bd_CS"/>
</dbReference>
<keyword evidence="7" id="KW-0418">Kinase</keyword>
<feature type="region of interest" description="Disordered" evidence="13">
    <location>
        <begin position="42"/>
        <end position="131"/>
    </location>
</feature>
<dbReference type="Gene3D" id="3.30.200.20">
    <property type="entry name" value="Phosphorylase Kinase, domain 1"/>
    <property type="match status" value="1"/>
</dbReference>
<comment type="similarity">
    <text evidence="1">Belongs to the protein kinase superfamily. AGC Ser/Thr protein kinase family. cGMP subfamily.</text>
</comment>
<dbReference type="SMART" id="SM00100">
    <property type="entry name" value="cNMP"/>
    <property type="match status" value="3"/>
</dbReference>
<feature type="domain" description="Protein kinase" evidence="14">
    <location>
        <begin position="561"/>
        <end position="822"/>
    </location>
</feature>
<dbReference type="PROSITE" id="PS50011">
    <property type="entry name" value="PROTEIN_KINASE_DOM"/>
    <property type="match status" value="1"/>
</dbReference>
<reference evidence="17" key="1">
    <citation type="submission" date="2021-01" db="EMBL/GenBank/DDBJ databases">
        <authorList>
            <person name="Corre E."/>
            <person name="Pelletier E."/>
            <person name="Niang G."/>
            <person name="Scheremetjew M."/>
            <person name="Finn R."/>
            <person name="Kale V."/>
            <person name="Holt S."/>
            <person name="Cochrane G."/>
            <person name="Meng A."/>
            <person name="Brown T."/>
            <person name="Cohen L."/>
        </authorList>
    </citation>
    <scope>NUCLEOTIDE SEQUENCE</scope>
    <source>
        <strain evidence="17">CCMP147</strain>
    </source>
</reference>
<evidence type="ECO:0000256" key="11">
    <source>
        <dbReference type="ARBA" id="ARBA00047462"/>
    </source>
</evidence>
<dbReference type="InterPro" id="IPR008271">
    <property type="entry name" value="Ser/Thr_kinase_AS"/>
</dbReference>
<evidence type="ECO:0000256" key="9">
    <source>
        <dbReference type="ARBA" id="ARBA00022992"/>
    </source>
</evidence>
<dbReference type="SMART" id="SM00133">
    <property type="entry name" value="S_TK_X"/>
    <property type="match status" value="1"/>
</dbReference>
<accession>A0A7R9W2R0</accession>
<keyword evidence="4" id="KW-0140">cGMP</keyword>
<dbReference type="SMART" id="SM00220">
    <property type="entry name" value="S_TKc"/>
    <property type="match status" value="1"/>
</dbReference>
<proteinExistence type="inferred from homology"/>
<dbReference type="PROSITE" id="PS51285">
    <property type="entry name" value="AGC_KINASE_CTER"/>
    <property type="match status" value="1"/>
</dbReference>
<dbReference type="PROSITE" id="PS00107">
    <property type="entry name" value="PROTEIN_KINASE_ATP"/>
    <property type="match status" value="1"/>
</dbReference>
<dbReference type="Pfam" id="PF00027">
    <property type="entry name" value="cNMP_binding"/>
    <property type="match status" value="2"/>
</dbReference>
<feature type="domain" description="Cyclic nucleotide-binding" evidence="15">
    <location>
        <begin position="180"/>
        <end position="295"/>
    </location>
</feature>
<evidence type="ECO:0000256" key="10">
    <source>
        <dbReference type="ARBA" id="ARBA00047298"/>
    </source>
</evidence>
<sequence>MGGCCSKDDGSGKDKFFGNGAFQEIGAGVSADYDWGKKDVPQAIDSTSRTRNESTNSSNRKEQLVVLHAKAREKSRRRSSRDSPTISEEGDSADGALERRESGLGYYDDDDDDLLSPTLPPRPPPASSIVLSPVVGPHVARRSRIQATRIDVSPDFCAPCHQKTDDQARFIAGALEGNFIFSDLGDASTKTLIDAFEKRHIAGDAEVIRQGEVGDYFYIIEKGAVNFFVDGENVGSAQSGDSFGELALLYCCPRAATCRTSGECELWRIDQKTFRSILASDSINNDKETRELLRNVPFFKQLDTESMMRISEALSTLSYEAGETIISKGEEGNVFYVVKSGQVKVTDIEVGDSKFDDTVFGPGGFFGERALVTEEKRVANVKALDKVTLFCLSKVDFNNVLGDFNEVLHRCSDKALLMSMPLFRRSGVTEHEATTLAGMLKDVDFPVGHVFFTEGQVVDKSDRSIYIVRSGSATISTKSGQIHNLTSGGYFGDVNFGTTENEGDDTVVSTTTVTVTEACKVGVLSMSDLEAVLGNLSRLLKIKEGESRPTKLDTSIKMEELKKHKILGVGSFGKVWLMSREVETGTETFALKIQSKRELIGHKLADAAVREKNIMASINSPFIIRLFNAYQDEKHLYMLMQVVQGGELFDVVHTNYRNGIREEYAKFYAAGILEGLAYMHKCQIVYRDLKPENVLIDRKGYTVIVDLGFAKVVQDKTFTLCGTPLYLAPEVILSRGHDKGADFWSWGILIFEMIVGLTPFYEDNIEQLALLKKIVQGKYVFPSGKMSESSRDIVRKLLSRNPIHRLGCLAGAEKDVKDHEWFGDFDFDQLVKQEMKAPWVPQVKSALDSSNFDDHTHLEYARPAKEIPLSEEEQQMFKDF</sequence>
<evidence type="ECO:0000256" key="1">
    <source>
        <dbReference type="ARBA" id="ARBA00006352"/>
    </source>
</evidence>
<dbReference type="InterPro" id="IPR000595">
    <property type="entry name" value="cNMP-bd_dom"/>
</dbReference>
<evidence type="ECO:0000256" key="8">
    <source>
        <dbReference type="ARBA" id="ARBA00022840"/>
    </source>
</evidence>
<evidence type="ECO:0000256" key="12">
    <source>
        <dbReference type="PROSITE-ProRule" id="PRU10141"/>
    </source>
</evidence>
<evidence type="ECO:0000259" key="14">
    <source>
        <dbReference type="PROSITE" id="PS50011"/>
    </source>
</evidence>
<dbReference type="InterPro" id="IPR018490">
    <property type="entry name" value="cNMP-bd_dom_sf"/>
</dbReference>
<dbReference type="SUPFAM" id="SSF51206">
    <property type="entry name" value="cAMP-binding domain-like"/>
    <property type="match status" value="3"/>
</dbReference>
<evidence type="ECO:0000256" key="4">
    <source>
        <dbReference type="ARBA" id="ARBA00022535"/>
    </source>
</evidence>
<dbReference type="GO" id="GO:0004691">
    <property type="term" value="F:cAMP-dependent protein kinase activity"/>
    <property type="evidence" value="ECO:0007669"/>
    <property type="project" value="TreeGrafter"/>
</dbReference>
<dbReference type="GO" id="GO:0005524">
    <property type="term" value="F:ATP binding"/>
    <property type="evidence" value="ECO:0007669"/>
    <property type="project" value="UniProtKB-UniRule"/>
</dbReference>
<comment type="catalytic activity">
    <reaction evidence="11">
        <text>L-seryl-[protein] + ATP = O-phospho-L-seryl-[protein] + ADP + H(+)</text>
        <dbReference type="Rhea" id="RHEA:17989"/>
        <dbReference type="Rhea" id="RHEA-COMP:9863"/>
        <dbReference type="Rhea" id="RHEA-COMP:11604"/>
        <dbReference type="ChEBI" id="CHEBI:15378"/>
        <dbReference type="ChEBI" id="CHEBI:29999"/>
        <dbReference type="ChEBI" id="CHEBI:30616"/>
        <dbReference type="ChEBI" id="CHEBI:83421"/>
        <dbReference type="ChEBI" id="CHEBI:456216"/>
        <dbReference type="EC" id="2.7.11.12"/>
    </reaction>
</comment>
<dbReference type="PROSITE" id="PS00108">
    <property type="entry name" value="PROTEIN_KINASE_ST"/>
    <property type="match status" value="1"/>
</dbReference>
<keyword evidence="5" id="KW-0808">Transferase</keyword>
<dbReference type="Gene3D" id="1.10.510.10">
    <property type="entry name" value="Transferase(Phosphotransferase) domain 1"/>
    <property type="match status" value="1"/>
</dbReference>
<dbReference type="GO" id="GO:0030553">
    <property type="term" value="F:cGMP binding"/>
    <property type="evidence" value="ECO:0007669"/>
    <property type="project" value="UniProtKB-KW"/>
</dbReference>
<keyword evidence="3" id="KW-0723">Serine/threonine-protein kinase</keyword>
<evidence type="ECO:0000256" key="6">
    <source>
        <dbReference type="ARBA" id="ARBA00022741"/>
    </source>
</evidence>
<dbReference type="CDD" id="cd00038">
    <property type="entry name" value="CAP_ED"/>
    <property type="match status" value="2"/>
</dbReference>
<dbReference type="InterPro" id="IPR000961">
    <property type="entry name" value="AGC-kinase_C"/>
</dbReference>
<dbReference type="InterPro" id="IPR017441">
    <property type="entry name" value="Protein_kinase_ATP_BS"/>
</dbReference>
<feature type="domain" description="Cyclic nucleotide-binding" evidence="15">
    <location>
        <begin position="464"/>
        <end position="541"/>
    </location>
</feature>
<dbReference type="Gene3D" id="2.60.120.10">
    <property type="entry name" value="Jelly Rolls"/>
    <property type="match status" value="3"/>
</dbReference>
<dbReference type="AlphaFoldDB" id="A0A7R9W2R0"/>
<feature type="domain" description="Cyclic nucleotide-binding" evidence="15">
    <location>
        <begin position="298"/>
        <end position="410"/>
    </location>
</feature>
<dbReference type="GO" id="GO:0004692">
    <property type="term" value="F:cGMP-dependent protein kinase activity"/>
    <property type="evidence" value="ECO:0007669"/>
    <property type="project" value="UniProtKB-EC"/>
</dbReference>
<evidence type="ECO:0000313" key="17">
    <source>
        <dbReference type="EMBL" id="CAD8312124.1"/>
    </source>
</evidence>
<organism evidence="17">
    <name type="scientific">Pseudictyota dubia</name>
    <dbReference type="NCBI Taxonomy" id="2749911"/>
    <lineage>
        <taxon>Eukaryota</taxon>
        <taxon>Sar</taxon>
        <taxon>Stramenopiles</taxon>
        <taxon>Ochrophyta</taxon>
        <taxon>Bacillariophyta</taxon>
        <taxon>Mediophyceae</taxon>
        <taxon>Biddulphiophycidae</taxon>
        <taxon>Eupodiscales</taxon>
        <taxon>Odontellaceae</taxon>
        <taxon>Pseudictyota</taxon>
    </lineage>
</organism>
<dbReference type="EMBL" id="HBED01021816">
    <property type="protein sequence ID" value="CAD8312124.1"/>
    <property type="molecule type" value="Transcribed_RNA"/>
</dbReference>
<dbReference type="PANTHER" id="PTHR24353:SF143">
    <property type="entry name" value="PROTEIN KINASE DOMAIN-CONTAINING PROTEIN"/>
    <property type="match status" value="1"/>
</dbReference>
<dbReference type="GO" id="GO:0005952">
    <property type="term" value="C:cAMP-dependent protein kinase complex"/>
    <property type="evidence" value="ECO:0007669"/>
    <property type="project" value="TreeGrafter"/>
</dbReference>
<dbReference type="InterPro" id="IPR014710">
    <property type="entry name" value="RmlC-like_jellyroll"/>
</dbReference>
<comment type="catalytic activity">
    <reaction evidence="10">
        <text>L-threonyl-[protein] + ATP = O-phospho-L-threonyl-[protein] + ADP + H(+)</text>
        <dbReference type="Rhea" id="RHEA:46608"/>
        <dbReference type="Rhea" id="RHEA-COMP:11060"/>
        <dbReference type="Rhea" id="RHEA-COMP:11605"/>
        <dbReference type="ChEBI" id="CHEBI:15378"/>
        <dbReference type="ChEBI" id="CHEBI:30013"/>
        <dbReference type="ChEBI" id="CHEBI:30616"/>
        <dbReference type="ChEBI" id="CHEBI:61977"/>
        <dbReference type="ChEBI" id="CHEBI:456216"/>
        <dbReference type="EC" id="2.7.11.12"/>
    </reaction>
</comment>
<dbReference type="PROSITE" id="PS00888">
    <property type="entry name" value="CNMP_BINDING_1"/>
    <property type="match status" value="2"/>
</dbReference>
<dbReference type="PANTHER" id="PTHR24353">
    <property type="entry name" value="CYCLIC NUCLEOTIDE-DEPENDENT PROTEIN KINASE"/>
    <property type="match status" value="1"/>
</dbReference>